<dbReference type="EMBL" id="BAAABV010000028">
    <property type="protein sequence ID" value="GAA0317435.1"/>
    <property type="molecule type" value="Genomic_DNA"/>
</dbReference>
<dbReference type="InterPro" id="IPR023214">
    <property type="entry name" value="HAD_sf"/>
</dbReference>
<dbReference type="Proteomes" id="UP001501867">
    <property type="component" value="Unassembled WGS sequence"/>
</dbReference>
<evidence type="ECO:0000313" key="1">
    <source>
        <dbReference type="EMBL" id="GAA0317435.1"/>
    </source>
</evidence>
<accession>A0ABN0VU75</accession>
<dbReference type="GO" id="GO:0016787">
    <property type="term" value="F:hydrolase activity"/>
    <property type="evidence" value="ECO:0007669"/>
    <property type="project" value="UniProtKB-KW"/>
</dbReference>
<dbReference type="InterPro" id="IPR023198">
    <property type="entry name" value="PGP-like_dom2"/>
</dbReference>
<organism evidence="1 2">
    <name type="scientific">Streptomyces polychromogenes</name>
    <dbReference type="NCBI Taxonomy" id="67342"/>
    <lineage>
        <taxon>Bacteria</taxon>
        <taxon>Bacillati</taxon>
        <taxon>Actinomycetota</taxon>
        <taxon>Actinomycetes</taxon>
        <taxon>Kitasatosporales</taxon>
        <taxon>Streptomycetaceae</taxon>
        <taxon>Streptomyces</taxon>
    </lineage>
</organism>
<dbReference type="PANTHER" id="PTHR43434">
    <property type="entry name" value="PHOSPHOGLYCOLATE PHOSPHATASE"/>
    <property type="match status" value="1"/>
</dbReference>
<dbReference type="PANTHER" id="PTHR43434:SF1">
    <property type="entry name" value="PHOSPHOGLYCOLATE PHOSPHATASE"/>
    <property type="match status" value="1"/>
</dbReference>
<name>A0ABN0VU75_9ACTN</name>
<keyword evidence="2" id="KW-1185">Reference proteome</keyword>
<evidence type="ECO:0000313" key="2">
    <source>
        <dbReference type="Proteomes" id="UP001501867"/>
    </source>
</evidence>
<dbReference type="InterPro" id="IPR036412">
    <property type="entry name" value="HAD-like_sf"/>
</dbReference>
<dbReference type="RefSeq" id="WP_344167280.1">
    <property type="nucleotide sequence ID" value="NZ_BAAABV010000028.1"/>
</dbReference>
<comment type="caution">
    <text evidence="1">The sequence shown here is derived from an EMBL/GenBank/DDBJ whole genome shotgun (WGS) entry which is preliminary data.</text>
</comment>
<protein>
    <submittedName>
        <fullName evidence="1">HAD family hydrolase</fullName>
    </submittedName>
</protein>
<sequence length="249" mass="26472">MTTLIVFDIDGTLLRSVAPHQSAFGAALRDFGLTDVDSAWGGYTHHTDSWIFREVFRRNTGRLPGEAERERFAGLLHEHFLAAVADGGVEEIPGAAAFLRALEADDAYAVAFATGGLREVTAAKLAPLGGGSAGPVSTASEHTFREHLVREAVHRAAERAGGGFERVVCVGDGPWDVRAAVATGAEFIGIGPDTTPFGDWFPRTHLFGSFDEVDPAADFTLVPPAGRVAAEPDADKEFTARPAPCPCWD</sequence>
<dbReference type="Gene3D" id="3.40.50.1000">
    <property type="entry name" value="HAD superfamily/HAD-like"/>
    <property type="match status" value="1"/>
</dbReference>
<keyword evidence="1" id="KW-0378">Hydrolase</keyword>
<dbReference type="InterPro" id="IPR050155">
    <property type="entry name" value="HAD-like_hydrolase_sf"/>
</dbReference>
<dbReference type="Pfam" id="PF00702">
    <property type="entry name" value="Hydrolase"/>
    <property type="match status" value="1"/>
</dbReference>
<reference evidence="1 2" key="1">
    <citation type="journal article" date="2019" name="Int. J. Syst. Evol. Microbiol.">
        <title>The Global Catalogue of Microorganisms (GCM) 10K type strain sequencing project: providing services to taxonomists for standard genome sequencing and annotation.</title>
        <authorList>
            <consortium name="The Broad Institute Genomics Platform"/>
            <consortium name="The Broad Institute Genome Sequencing Center for Infectious Disease"/>
            <person name="Wu L."/>
            <person name="Ma J."/>
        </authorList>
    </citation>
    <scope>NUCLEOTIDE SEQUENCE [LARGE SCALE GENOMIC DNA]</scope>
    <source>
        <strain evidence="1 2">JCM 4505</strain>
    </source>
</reference>
<dbReference type="SUPFAM" id="SSF56784">
    <property type="entry name" value="HAD-like"/>
    <property type="match status" value="1"/>
</dbReference>
<proteinExistence type="predicted"/>
<gene>
    <name evidence="1" type="ORF">GCM10010302_65630</name>
</gene>
<dbReference type="Gene3D" id="1.10.150.240">
    <property type="entry name" value="Putative phosphatase, domain 2"/>
    <property type="match status" value="1"/>
</dbReference>